<proteinExistence type="predicted"/>
<name>A0ACB9BC55_ARCLA</name>
<protein>
    <submittedName>
        <fullName evidence="1">Uncharacterized protein</fullName>
    </submittedName>
</protein>
<reference evidence="1 2" key="2">
    <citation type="journal article" date="2022" name="Mol. Ecol. Resour.">
        <title>The genomes of chicory, endive, great burdock and yacon provide insights into Asteraceae paleo-polyploidization history and plant inulin production.</title>
        <authorList>
            <person name="Fan W."/>
            <person name="Wang S."/>
            <person name="Wang H."/>
            <person name="Wang A."/>
            <person name="Jiang F."/>
            <person name="Liu H."/>
            <person name="Zhao H."/>
            <person name="Xu D."/>
            <person name="Zhang Y."/>
        </authorList>
    </citation>
    <scope>NUCLEOTIDE SEQUENCE [LARGE SCALE GENOMIC DNA]</scope>
    <source>
        <strain evidence="2">cv. Niubang</strain>
    </source>
</reference>
<evidence type="ECO:0000313" key="1">
    <source>
        <dbReference type="EMBL" id="KAI3720097.1"/>
    </source>
</evidence>
<gene>
    <name evidence="1" type="ORF">L6452_21007</name>
</gene>
<keyword evidence="2" id="KW-1185">Reference proteome</keyword>
<dbReference type="EMBL" id="CM042052">
    <property type="protein sequence ID" value="KAI3720097.1"/>
    <property type="molecule type" value="Genomic_DNA"/>
</dbReference>
<sequence length="81" mass="8537">MSKLKRLNPFLPRWHAERLPQKTPSAVLAAPSAADPSLRRSFAAATSSVVCNSSSPFPKIDPSSSTGKDFPSSLMISPGGP</sequence>
<reference evidence="2" key="1">
    <citation type="journal article" date="2022" name="Mol. Ecol. Resour.">
        <title>The genomes of chicory, endive, great burdock and yacon provide insights into Asteraceae palaeo-polyploidization history and plant inulin production.</title>
        <authorList>
            <person name="Fan W."/>
            <person name="Wang S."/>
            <person name="Wang H."/>
            <person name="Wang A."/>
            <person name="Jiang F."/>
            <person name="Liu H."/>
            <person name="Zhao H."/>
            <person name="Xu D."/>
            <person name="Zhang Y."/>
        </authorList>
    </citation>
    <scope>NUCLEOTIDE SEQUENCE [LARGE SCALE GENOMIC DNA]</scope>
    <source>
        <strain evidence="2">cv. Niubang</strain>
    </source>
</reference>
<accession>A0ACB9BC55</accession>
<comment type="caution">
    <text evidence="1">The sequence shown here is derived from an EMBL/GenBank/DDBJ whole genome shotgun (WGS) entry which is preliminary data.</text>
</comment>
<evidence type="ECO:0000313" key="2">
    <source>
        <dbReference type="Proteomes" id="UP001055879"/>
    </source>
</evidence>
<organism evidence="1 2">
    <name type="scientific">Arctium lappa</name>
    <name type="common">Greater burdock</name>
    <name type="synonym">Lappa major</name>
    <dbReference type="NCBI Taxonomy" id="4217"/>
    <lineage>
        <taxon>Eukaryota</taxon>
        <taxon>Viridiplantae</taxon>
        <taxon>Streptophyta</taxon>
        <taxon>Embryophyta</taxon>
        <taxon>Tracheophyta</taxon>
        <taxon>Spermatophyta</taxon>
        <taxon>Magnoliopsida</taxon>
        <taxon>eudicotyledons</taxon>
        <taxon>Gunneridae</taxon>
        <taxon>Pentapetalae</taxon>
        <taxon>asterids</taxon>
        <taxon>campanulids</taxon>
        <taxon>Asterales</taxon>
        <taxon>Asteraceae</taxon>
        <taxon>Carduoideae</taxon>
        <taxon>Cardueae</taxon>
        <taxon>Arctiinae</taxon>
        <taxon>Arctium</taxon>
    </lineage>
</organism>
<dbReference type="Proteomes" id="UP001055879">
    <property type="component" value="Linkage Group LG06"/>
</dbReference>